<dbReference type="SMR" id="A0A1H6CW29"/>
<dbReference type="AlphaFoldDB" id="A0A1H6CW29"/>
<dbReference type="EMBL" id="FOME01000002">
    <property type="protein sequence ID" value="SFC99756.1"/>
    <property type="molecule type" value="Genomic_DNA"/>
</dbReference>
<reference evidence="3 4" key="2">
    <citation type="submission" date="2016-10" db="EMBL/GenBank/DDBJ databases">
        <authorList>
            <person name="Varghese N."/>
            <person name="Submissions S."/>
        </authorList>
    </citation>
    <scope>NUCLEOTIDE SEQUENCE [LARGE SCALE GENOMIC DNA]</scope>
    <source>
        <strain evidence="4">ATCC 20501</strain>
        <strain evidence="2 3">CGMCC 4.3529</strain>
    </source>
</reference>
<dbReference type="GO" id="GO:0019634">
    <property type="term" value="P:organic phosphonate metabolic process"/>
    <property type="evidence" value="ECO:0007669"/>
    <property type="project" value="InterPro"/>
</dbReference>
<dbReference type="Proteomes" id="UP000236729">
    <property type="component" value="Unassembled WGS sequence"/>
</dbReference>
<proteinExistence type="predicted"/>
<organism evidence="1 4">
    <name type="scientific">Saccharopolyspora kobensis</name>
    <dbReference type="NCBI Taxonomy" id="146035"/>
    <lineage>
        <taxon>Bacteria</taxon>
        <taxon>Bacillati</taxon>
        <taxon>Actinomycetota</taxon>
        <taxon>Actinomycetes</taxon>
        <taxon>Pseudonocardiales</taxon>
        <taxon>Pseudonocardiaceae</taxon>
        <taxon>Saccharopolyspora</taxon>
    </lineage>
</organism>
<dbReference type="Pfam" id="PF06754">
    <property type="entry name" value="PhnG"/>
    <property type="match status" value="1"/>
</dbReference>
<gene>
    <name evidence="1" type="ORF">SAMN02982929_03552</name>
    <name evidence="2" type="ORF">SAMN05216506_102146</name>
</gene>
<name>A0A1H6CW29_9PSEU</name>
<keyword evidence="3" id="KW-1185">Reference proteome</keyword>
<evidence type="ECO:0000313" key="4">
    <source>
        <dbReference type="Proteomes" id="UP000236729"/>
    </source>
</evidence>
<evidence type="ECO:0000313" key="3">
    <source>
        <dbReference type="Proteomes" id="UP000199690"/>
    </source>
</evidence>
<protein>
    <submittedName>
        <fullName evidence="1">Alpha-D-ribose 1-methylphosphonate 5-triphosphate synthase subunit PhnG</fullName>
    </submittedName>
</protein>
<reference evidence="1" key="1">
    <citation type="submission" date="2016-10" db="EMBL/GenBank/DDBJ databases">
        <authorList>
            <person name="de Groot N.N."/>
        </authorList>
    </citation>
    <scope>NUCLEOTIDE SEQUENCE [LARGE SCALE GENOMIC DNA]</scope>
    <source>
        <strain evidence="1">ATCC 20501</strain>
    </source>
</reference>
<dbReference type="RefSeq" id="WP_093153383.1">
    <property type="nucleotide sequence ID" value="NZ_FNVB01000005.1"/>
</dbReference>
<sequence length="138" mass="14807">MNREQRAALLAVAEPDELIELADACLATGSAPTVLVAPEVGCVSVQVREPVVRDRFLLGDVLACRAEVELDGSRGWSMRLGDDRAAALAAAILDAAVEAGRAGDEVDELCARVRERQRAAEHAEWAELAPTIVEFEEL</sequence>
<evidence type="ECO:0000313" key="2">
    <source>
        <dbReference type="EMBL" id="SFC99756.1"/>
    </source>
</evidence>
<dbReference type="Proteomes" id="UP000199690">
    <property type="component" value="Unassembled WGS sequence"/>
</dbReference>
<dbReference type="EMBL" id="FNVB01000005">
    <property type="protein sequence ID" value="SEG76586.1"/>
    <property type="molecule type" value="Genomic_DNA"/>
</dbReference>
<accession>A0A1H6CW29</accession>
<accession>A0A1I1NQR4</accession>
<evidence type="ECO:0000313" key="1">
    <source>
        <dbReference type="EMBL" id="SEG76586.1"/>
    </source>
</evidence>
<dbReference type="GO" id="GO:0015716">
    <property type="term" value="P:organic phosphonate transport"/>
    <property type="evidence" value="ECO:0007669"/>
    <property type="project" value="InterPro"/>
</dbReference>
<dbReference type="InterPro" id="IPR009609">
    <property type="entry name" value="Phosphonate_metab_PhnG"/>
</dbReference>